<dbReference type="STRING" id="1121895.GCA_000378485_01812"/>
<dbReference type="InterPro" id="IPR007110">
    <property type="entry name" value="Ig-like_dom"/>
</dbReference>
<keyword evidence="2" id="KW-1015">Disulfide bond</keyword>
<dbReference type="InterPro" id="IPR036179">
    <property type="entry name" value="Ig-like_dom_sf"/>
</dbReference>
<comment type="caution">
    <text evidence="4">The sequence shown here is derived from an EMBL/GenBank/DDBJ whole genome shotgun (WGS) entry which is preliminary data.</text>
</comment>
<protein>
    <recommendedName>
        <fullName evidence="3">Ig-like domain-containing protein</fullName>
    </recommendedName>
</protein>
<evidence type="ECO:0000256" key="1">
    <source>
        <dbReference type="ARBA" id="ARBA00022737"/>
    </source>
</evidence>
<feature type="domain" description="Ig-like" evidence="3">
    <location>
        <begin position="43"/>
        <end position="130"/>
    </location>
</feature>
<evidence type="ECO:0000313" key="4">
    <source>
        <dbReference type="EMBL" id="KGO87036.1"/>
    </source>
</evidence>
<dbReference type="eggNOG" id="COG1345">
    <property type="taxonomic scope" value="Bacteria"/>
</dbReference>
<evidence type="ECO:0000313" key="5">
    <source>
        <dbReference type="Proteomes" id="UP000030152"/>
    </source>
</evidence>
<gene>
    <name evidence="4" type="ORF">Q765_07425</name>
</gene>
<dbReference type="SUPFAM" id="SSF48726">
    <property type="entry name" value="Immunoglobulin"/>
    <property type="match status" value="1"/>
</dbReference>
<dbReference type="NCBIfam" id="NF033708">
    <property type="entry name" value="T9SS_Cterm_ChiA"/>
    <property type="match status" value="1"/>
</dbReference>
<accession>A0A0A2M5Y2</accession>
<dbReference type="Gene3D" id="2.60.40.2700">
    <property type="match status" value="1"/>
</dbReference>
<dbReference type="GO" id="GO:0016020">
    <property type="term" value="C:membrane"/>
    <property type="evidence" value="ECO:0007669"/>
    <property type="project" value="UniProtKB-SubCell"/>
</dbReference>
<keyword evidence="5" id="KW-1185">Reference proteome</keyword>
<dbReference type="AlphaFoldDB" id="A0A0A2M5Y2"/>
<dbReference type="InterPro" id="IPR013783">
    <property type="entry name" value="Ig-like_fold"/>
</dbReference>
<dbReference type="Pfam" id="PF13927">
    <property type="entry name" value="Ig_3"/>
    <property type="match status" value="1"/>
</dbReference>
<evidence type="ECO:0000259" key="3">
    <source>
        <dbReference type="PROSITE" id="PS50835"/>
    </source>
</evidence>
<evidence type="ECO:0000256" key="2">
    <source>
        <dbReference type="ARBA" id="ARBA00023157"/>
    </source>
</evidence>
<dbReference type="PROSITE" id="PS50835">
    <property type="entry name" value="IG_LIKE"/>
    <property type="match status" value="1"/>
</dbReference>
<sequence length="872" mass="92509">MEAKKITLLKNAPYLLLLFIQTTVYALSPVTQAPFNQITNAASAVTITQQPQTVNTCTGNTATFTVEVSGIFNPMYIWQKNGVAIYDNNNVSGTGTPTLTITNSTIADAAAYTCYIYDSASNSGTQSDVAYLNAGILTQNGATTCSGTGTVITVSAVGENVQYQWYANGQANSNVNGIAIAGATQSVYAPPVDQDGTFYYYVIVYPAGYECAATVSNPIAVNIGNTSAGQASPNIIVCPNGSGTVSVTGSFGAIQWQQSADGANNWVNVVGGSGATTPNYITPNLSGTMYYRAVVGNLTCGIDYSETIAATITQTYVWTGSVSTNWHERGNWACNIVPTINENATIPAIPAMQPIVPDGTATAKSIIVENGATLTVNTGATLYIANNVIVDAGGTVTIQNNAALVQDADTNNSGLITVIKDSNPLYRLDYTMWSSPVNGQELLNFSPNTIATRFYEYGYSETNNGEFYIPVSATINFEAAKGYLIRMPDTDPLAGYYSGNASMAYTGNFTGTPNNGEVTIAASVLGNRYTAVGNPYPSPISVADFYEANSNTLNPGSAIYLWRKRNNAEAPSYATLNKVAYVANTAEGGGSEQAGFYTAETPGDWILSQGQGFIVKTAETPTVANITFNNSMRRPANASGGQPFFRQGQNQMSRLWLNITGAQNKFAQTAIVYTPEATLGLDYGYDGHLLNDSATLSLYTLGADTKLAIQARPAFTNTDVVPLGYIANSAGEYTLSPDHADGTFTQGQTVYLRDNLVGTTTDIANGYTFTTEAGTFNDRFEIVYTTEALSTNNPALAANTVIIYKDGATLNITTGIAEMTNVTIYDIRGRALYSQQGINNTKAIVTGLQPQQEMLIVEVDTAGGKVSKKVVF</sequence>
<dbReference type="PANTHER" id="PTHR44170">
    <property type="entry name" value="PROTEIN SIDEKICK"/>
    <property type="match status" value="1"/>
</dbReference>
<dbReference type="PANTHER" id="PTHR44170:SF6">
    <property type="entry name" value="CONTACTIN"/>
    <property type="match status" value="1"/>
</dbReference>
<proteinExistence type="predicted"/>
<dbReference type="GO" id="GO:0098609">
    <property type="term" value="P:cell-cell adhesion"/>
    <property type="evidence" value="ECO:0007669"/>
    <property type="project" value="TreeGrafter"/>
</dbReference>
<dbReference type="OrthoDB" id="1652165at2"/>
<name>A0A0A2M5Y2_9FLAO</name>
<organism evidence="4 5">
    <name type="scientific">Flavobacterium rivuli WB 3.3-2 = DSM 21788</name>
    <dbReference type="NCBI Taxonomy" id="1121895"/>
    <lineage>
        <taxon>Bacteria</taxon>
        <taxon>Pseudomonadati</taxon>
        <taxon>Bacteroidota</taxon>
        <taxon>Flavobacteriia</taxon>
        <taxon>Flavobacteriales</taxon>
        <taxon>Flavobacteriaceae</taxon>
        <taxon>Flavobacterium</taxon>
    </lineage>
</organism>
<keyword evidence="1" id="KW-0677">Repeat</keyword>
<reference evidence="4 5" key="1">
    <citation type="submission" date="2013-09" db="EMBL/GenBank/DDBJ databases">
        <authorList>
            <person name="Zeng Z."/>
            <person name="Chen C."/>
        </authorList>
    </citation>
    <scope>NUCLEOTIDE SEQUENCE [LARGE SCALE GENOMIC DNA]</scope>
    <source>
        <strain evidence="4 5">WB 3.3-2</strain>
    </source>
</reference>
<dbReference type="EMBL" id="JRLX01000006">
    <property type="protein sequence ID" value="KGO87036.1"/>
    <property type="molecule type" value="Genomic_DNA"/>
</dbReference>
<dbReference type="RefSeq" id="WP_020212967.1">
    <property type="nucleotide sequence ID" value="NZ_JRLX01000006.1"/>
</dbReference>
<dbReference type="Gene3D" id="2.60.40.10">
    <property type="entry name" value="Immunoglobulins"/>
    <property type="match status" value="1"/>
</dbReference>
<dbReference type="Proteomes" id="UP000030152">
    <property type="component" value="Unassembled WGS sequence"/>
</dbReference>
<dbReference type="eggNOG" id="COG4886">
    <property type="taxonomic scope" value="Bacteria"/>
</dbReference>